<sequence length="176" mass="20550">MSMTNGFRSIEDELRIRLSDKPGLKLFALVDGARYLTLGKRLDQASDRWQWLLDGTELDAIKQGGPALVQLEERSDLQNWLVDRDRKEPLVSWLLSTKSFEVLSQHLGSLLFTRLTDGRKSLFRYYNPVVRRALDSVLNKEQRQQMMRPIEHWLVWQPLESRYLPLDEDTQGGQHA</sequence>
<feature type="domain" description="DUF4123" evidence="1">
    <location>
        <begin position="26"/>
        <end position="145"/>
    </location>
</feature>
<reference evidence="3" key="1">
    <citation type="submission" date="2016-10" db="EMBL/GenBank/DDBJ databases">
        <authorList>
            <person name="Varghese N."/>
            <person name="Submissions S."/>
        </authorList>
    </citation>
    <scope>NUCLEOTIDE SEQUENCE [LARGE SCALE GENOMIC DNA]</scope>
    <source>
        <strain evidence="3">KCTC 32246</strain>
    </source>
</reference>
<keyword evidence="3" id="KW-1185">Reference proteome</keyword>
<name>A0A1H2LIR8_9PSED</name>
<evidence type="ECO:0000313" key="2">
    <source>
        <dbReference type="EMBL" id="SDU80518.1"/>
    </source>
</evidence>
<protein>
    <recommendedName>
        <fullName evidence="1">DUF4123 domain-containing protein</fullName>
    </recommendedName>
</protein>
<dbReference type="Proteomes" id="UP000198675">
    <property type="component" value="Chromosome I"/>
</dbReference>
<dbReference type="InterPro" id="IPR025391">
    <property type="entry name" value="DUF4123"/>
</dbReference>
<gene>
    <name evidence="2" type="ORF">SAMN05216363_1576</name>
</gene>
<dbReference type="AlphaFoldDB" id="A0A1H2LIR8"/>
<evidence type="ECO:0000259" key="1">
    <source>
        <dbReference type="Pfam" id="PF13503"/>
    </source>
</evidence>
<dbReference type="RefSeq" id="WP_017676639.1">
    <property type="nucleotide sequence ID" value="NZ_LT629797.1"/>
</dbReference>
<proteinExistence type="predicted"/>
<dbReference type="EMBL" id="LT629797">
    <property type="protein sequence ID" value="SDU80518.1"/>
    <property type="molecule type" value="Genomic_DNA"/>
</dbReference>
<accession>A0A1H2LIR8</accession>
<evidence type="ECO:0000313" key="3">
    <source>
        <dbReference type="Proteomes" id="UP000198675"/>
    </source>
</evidence>
<dbReference type="Pfam" id="PF13503">
    <property type="entry name" value="DUF4123"/>
    <property type="match status" value="1"/>
</dbReference>
<organism evidence="2 3">
    <name type="scientific">Pseudomonas sihuiensis</name>
    <dbReference type="NCBI Taxonomy" id="1274359"/>
    <lineage>
        <taxon>Bacteria</taxon>
        <taxon>Pseudomonadati</taxon>
        <taxon>Pseudomonadota</taxon>
        <taxon>Gammaproteobacteria</taxon>
        <taxon>Pseudomonadales</taxon>
        <taxon>Pseudomonadaceae</taxon>
        <taxon>Pseudomonas</taxon>
    </lineage>
</organism>